<dbReference type="GO" id="GO:0008270">
    <property type="term" value="F:zinc ion binding"/>
    <property type="evidence" value="ECO:0007669"/>
    <property type="project" value="UniProtKB-KW"/>
</dbReference>
<evidence type="ECO:0000259" key="3">
    <source>
        <dbReference type="PROSITE" id="PS50157"/>
    </source>
</evidence>
<feature type="non-terminal residue" evidence="4">
    <location>
        <position position="1"/>
    </location>
</feature>
<feature type="region of interest" description="Disordered" evidence="2">
    <location>
        <begin position="338"/>
        <end position="405"/>
    </location>
</feature>
<evidence type="ECO:0000313" key="5">
    <source>
        <dbReference type="Proteomes" id="UP001432322"/>
    </source>
</evidence>
<dbReference type="InterPro" id="IPR013087">
    <property type="entry name" value="Znf_C2H2_type"/>
</dbReference>
<comment type="caution">
    <text evidence="4">The sequence shown here is derived from an EMBL/GenBank/DDBJ whole genome shotgun (WGS) entry which is preliminary data.</text>
</comment>
<feature type="compositionally biased region" description="Basic and acidic residues" evidence="2">
    <location>
        <begin position="343"/>
        <end position="373"/>
    </location>
</feature>
<dbReference type="SMART" id="SM00355">
    <property type="entry name" value="ZnF_C2H2"/>
    <property type="match status" value="3"/>
</dbReference>
<keyword evidence="1" id="KW-0863">Zinc-finger</keyword>
<dbReference type="GO" id="GO:0006355">
    <property type="term" value="P:regulation of DNA-templated transcription"/>
    <property type="evidence" value="ECO:0007669"/>
    <property type="project" value="InterPro"/>
</dbReference>
<keyword evidence="5" id="KW-1185">Reference proteome</keyword>
<dbReference type="PROSITE" id="PS50157">
    <property type="entry name" value="ZINC_FINGER_C2H2_2"/>
    <property type="match status" value="1"/>
</dbReference>
<feature type="non-terminal residue" evidence="4">
    <location>
        <position position="820"/>
    </location>
</feature>
<gene>
    <name evidence="4" type="ORF">PFISCL1PPCAC_27978</name>
</gene>
<dbReference type="Proteomes" id="UP001432322">
    <property type="component" value="Unassembled WGS sequence"/>
</dbReference>
<reference evidence="4" key="1">
    <citation type="submission" date="2023-10" db="EMBL/GenBank/DDBJ databases">
        <title>Genome assembly of Pristionchus species.</title>
        <authorList>
            <person name="Yoshida K."/>
            <person name="Sommer R.J."/>
        </authorList>
    </citation>
    <scope>NUCLEOTIDE SEQUENCE</scope>
    <source>
        <strain evidence="4">RS5133</strain>
    </source>
</reference>
<name>A0AAV5WZT1_9BILA</name>
<evidence type="ECO:0000313" key="4">
    <source>
        <dbReference type="EMBL" id="GMT36681.1"/>
    </source>
</evidence>
<proteinExistence type="predicted"/>
<dbReference type="AlphaFoldDB" id="A0AAV5WZT1"/>
<organism evidence="4 5">
    <name type="scientific">Pristionchus fissidentatus</name>
    <dbReference type="NCBI Taxonomy" id="1538716"/>
    <lineage>
        <taxon>Eukaryota</taxon>
        <taxon>Metazoa</taxon>
        <taxon>Ecdysozoa</taxon>
        <taxon>Nematoda</taxon>
        <taxon>Chromadorea</taxon>
        <taxon>Rhabditida</taxon>
        <taxon>Rhabditina</taxon>
        <taxon>Diplogasteromorpha</taxon>
        <taxon>Diplogasteroidea</taxon>
        <taxon>Neodiplogasteridae</taxon>
        <taxon>Pristionchus</taxon>
    </lineage>
</organism>
<dbReference type="PROSITE" id="PS00028">
    <property type="entry name" value="ZINC_FINGER_C2H2_1"/>
    <property type="match status" value="2"/>
</dbReference>
<evidence type="ECO:0000256" key="1">
    <source>
        <dbReference type="PROSITE-ProRule" id="PRU00042"/>
    </source>
</evidence>
<dbReference type="InterPro" id="IPR044303">
    <property type="entry name" value="ZAT1/4/9"/>
</dbReference>
<dbReference type="PANTHER" id="PTHR46326">
    <property type="entry name" value="ZINC FINGER PROTEIN ZAT1-RELATED"/>
    <property type="match status" value="1"/>
</dbReference>
<feature type="compositionally biased region" description="Basic and acidic residues" evidence="2">
    <location>
        <begin position="380"/>
        <end position="389"/>
    </location>
</feature>
<evidence type="ECO:0000256" key="2">
    <source>
        <dbReference type="SAM" id="MobiDB-lite"/>
    </source>
</evidence>
<feature type="region of interest" description="Disordered" evidence="2">
    <location>
        <begin position="740"/>
        <end position="796"/>
    </location>
</feature>
<feature type="domain" description="C2H2-type" evidence="3">
    <location>
        <begin position="508"/>
        <end position="538"/>
    </location>
</feature>
<sequence>AAAVAATSAAKAVAQSKSPSCPSTGIRADERIADHLDAVKSILAKDSDSFEAKFAQKSLLIMQSLLGNAGVSGFQISAMHKFCYDNRDEKDGGKQALLHLGRALRAMAVSRNEKATIAAGFTPDHYGMPAVRPVAPPLKFAGEKTPERKKKVKEEEAEPAVRVAKVKNEKYWGDGPVPLFYTSVGNPFPIPVDEEAERRMWQTSGPLDLPNASDVDCSRLPPVQTVRRHIAHVSELNLSGKNVPRPKPANVPYKPYEYKLDANGVLLVKSEMLGDDDFYDNQVKLRKQGRRYEEIAKMGKYEERMIMKHVGTGNERRRYECITCGIVCKNQHKYASHVRHAHPKSEAERKEAARRKAERAEELREEKKLKEANRPSMPLIEREKRERRNPLNRRSSGAGLSTGLVAAPPSSNKIYTCPICSEEVHSQHVFASHMRYNHPKDPSTTSMAGRRAAVSIKKEELDAAESSPAIDTPERALNALSSVLSATTSNSSGVKRNRMKANGAPAEYNCRVCNKAFDNPNAVAGHTRHCALANGASPSPRAASRQAARALSTPSLVLPVRPIKKEPLPQSPLVASSIASSESADETAVQVIKEVKPKRTTAVALRAIKQEPKEEDEPVEIKPAPSMAVTTRQRVQQATPAAVAASSATLAAAVAAAPAVVATPAAPVVSVASRITRSSLGVAPLVAAATVPVAAPVTPVTNGKVITPTPPVLSAAVSLSTRSSRSSARLLSSPVDSSVAIEQTPTVPPPLKRTRTAAGQAIREVKEEPMEAEERPRRSTMKKEEKKEEKKTIVEKKEVEVIKEIKEIKVEPKSEPRKKE</sequence>
<protein>
    <recommendedName>
        <fullName evidence="3">C2H2-type domain-containing protein</fullName>
    </recommendedName>
</protein>
<feature type="compositionally biased region" description="Basic and acidic residues" evidence="2">
    <location>
        <begin position="763"/>
        <end position="796"/>
    </location>
</feature>
<dbReference type="PANTHER" id="PTHR46326:SF2">
    <property type="entry name" value="ZINC FINGER PROTEIN ZAT1-RELATED"/>
    <property type="match status" value="1"/>
</dbReference>
<keyword evidence="1" id="KW-0479">Metal-binding</keyword>
<accession>A0AAV5WZT1</accession>
<keyword evidence="1" id="KW-0862">Zinc</keyword>
<dbReference type="EMBL" id="BTSY01000007">
    <property type="protein sequence ID" value="GMT36681.1"/>
    <property type="molecule type" value="Genomic_DNA"/>
</dbReference>